<dbReference type="AlphaFoldDB" id="A0A450UFD1"/>
<proteinExistence type="predicted"/>
<gene>
    <name evidence="1" type="ORF">BECKH772A_GA0070896_1001438</name>
    <name evidence="2" type="ORF">BECKH772B_GA0070898_1001438</name>
    <name evidence="3" type="ORF">BECKH772C_GA0070978_1001338</name>
</gene>
<dbReference type="EMBL" id="CAADFG010000014">
    <property type="protein sequence ID" value="VFJ89395.1"/>
    <property type="molecule type" value="Genomic_DNA"/>
</dbReference>
<reference evidence="2" key="1">
    <citation type="submission" date="2019-02" db="EMBL/GenBank/DDBJ databases">
        <authorList>
            <person name="Gruber-Vodicka R. H."/>
            <person name="Seah K. B. B."/>
        </authorList>
    </citation>
    <scope>NUCLEOTIDE SEQUENCE</scope>
    <source>
        <strain evidence="3">BECK_SA2B12</strain>
        <strain evidence="1">BECK_SA2B15</strain>
        <strain evidence="2">BECK_SA2B20</strain>
    </source>
</reference>
<accession>A0A450UFD1</accession>
<protein>
    <submittedName>
        <fullName evidence="2">Uncharacterized protein</fullName>
    </submittedName>
</protein>
<evidence type="ECO:0000313" key="3">
    <source>
        <dbReference type="EMBL" id="VFJ97510.1"/>
    </source>
</evidence>
<evidence type="ECO:0000313" key="1">
    <source>
        <dbReference type="EMBL" id="VFJ89395.1"/>
    </source>
</evidence>
<dbReference type="EMBL" id="CAADFJ010000013">
    <property type="protein sequence ID" value="VFJ97510.1"/>
    <property type="molecule type" value="Genomic_DNA"/>
</dbReference>
<dbReference type="EMBL" id="CAADFI010000014">
    <property type="protein sequence ID" value="VFJ91162.1"/>
    <property type="molecule type" value="Genomic_DNA"/>
</dbReference>
<evidence type="ECO:0000313" key="2">
    <source>
        <dbReference type="EMBL" id="VFJ91162.1"/>
    </source>
</evidence>
<organism evidence="2">
    <name type="scientific">Candidatus Kentrum eta</name>
    <dbReference type="NCBI Taxonomy" id="2126337"/>
    <lineage>
        <taxon>Bacteria</taxon>
        <taxon>Pseudomonadati</taxon>
        <taxon>Pseudomonadota</taxon>
        <taxon>Gammaproteobacteria</taxon>
        <taxon>Candidatus Kentrum</taxon>
    </lineage>
</organism>
<name>A0A450UFD1_9GAMM</name>
<sequence>MLSARSCSTAFLVVMARSMAGRVAGVERPQSASPQQASKLGAHVCLRQAFDPSHPGFSHPADAVCAKLTCLLQKHHHRITDGPLPRPIHCHHPVLHLL</sequence>